<sequence>MMKYGVYVPKGLFSDSVAVFKVMKGKSMSAKLELLRDKHAPPGPSGLLRTPPDPSGAPMHPIRNPFVIDSSSVPDSEGLFSIDSERFKGIVGLNVYESNCSMAKRFAAFKRDLSLINEKTDDTNVGLASW</sequence>
<name>A0A4U6XLJ3_9PEZI</name>
<gene>
    <name evidence="2" type="ORF">CTA1_10623</name>
</gene>
<feature type="region of interest" description="Disordered" evidence="1">
    <location>
        <begin position="35"/>
        <end position="61"/>
    </location>
</feature>
<accession>A0A4U6XLJ3</accession>
<proteinExistence type="predicted"/>
<reference evidence="2 3" key="1">
    <citation type="journal article" date="2019" name="PLoS ONE">
        <title>Comparative genome analysis indicates high evolutionary potential of pathogenicity genes in Colletotrichum tanaceti.</title>
        <authorList>
            <person name="Lelwala R.V."/>
            <person name="Korhonen P.K."/>
            <person name="Young N.D."/>
            <person name="Scott J.B."/>
            <person name="Ades P.A."/>
            <person name="Gasser R.B."/>
            <person name="Taylor P.W.J."/>
        </authorList>
    </citation>
    <scope>NUCLEOTIDE SEQUENCE [LARGE SCALE GENOMIC DNA]</scope>
    <source>
        <strain evidence="2">BRIP57314</strain>
    </source>
</reference>
<evidence type="ECO:0000256" key="1">
    <source>
        <dbReference type="SAM" id="MobiDB-lite"/>
    </source>
</evidence>
<dbReference type="Proteomes" id="UP000310108">
    <property type="component" value="Unassembled WGS sequence"/>
</dbReference>
<comment type="caution">
    <text evidence="2">The sequence shown here is derived from an EMBL/GenBank/DDBJ whole genome shotgun (WGS) entry which is preliminary data.</text>
</comment>
<organism evidence="2 3">
    <name type="scientific">Colletotrichum tanaceti</name>
    <dbReference type="NCBI Taxonomy" id="1306861"/>
    <lineage>
        <taxon>Eukaryota</taxon>
        <taxon>Fungi</taxon>
        <taxon>Dikarya</taxon>
        <taxon>Ascomycota</taxon>
        <taxon>Pezizomycotina</taxon>
        <taxon>Sordariomycetes</taxon>
        <taxon>Hypocreomycetidae</taxon>
        <taxon>Glomerellales</taxon>
        <taxon>Glomerellaceae</taxon>
        <taxon>Colletotrichum</taxon>
        <taxon>Colletotrichum destructivum species complex</taxon>
    </lineage>
</organism>
<dbReference type="AlphaFoldDB" id="A0A4U6XLJ3"/>
<keyword evidence="3" id="KW-1185">Reference proteome</keyword>
<protein>
    <submittedName>
        <fullName evidence="2">Uncharacterized protein</fullName>
    </submittedName>
</protein>
<evidence type="ECO:0000313" key="2">
    <source>
        <dbReference type="EMBL" id="TKW56530.1"/>
    </source>
</evidence>
<evidence type="ECO:0000313" key="3">
    <source>
        <dbReference type="Proteomes" id="UP000310108"/>
    </source>
</evidence>
<dbReference type="EMBL" id="PJEX01000065">
    <property type="protein sequence ID" value="TKW56530.1"/>
    <property type="molecule type" value="Genomic_DNA"/>
</dbReference>